<dbReference type="InterPro" id="IPR050188">
    <property type="entry name" value="RluA_PseudoU_synthase"/>
</dbReference>
<evidence type="ECO:0000256" key="2">
    <source>
        <dbReference type="ARBA" id="ARBA00023235"/>
    </source>
</evidence>
<dbReference type="EMBL" id="DSMR01000126">
    <property type="protein sequence ID" value="HET46888.1"/>
    <property type="molecule type" value="Genomic_DNA"/>
</dbReference>
<proteinExistence type="inferred from homology"/>
<dbReference type="InterPro" id="IPR036986">
    <property type="entry name" value="S4_RNA-bd_sf"/>
</dbReference>
<dbReference type="Pfam" id="PF00849">
    <property type="entry name" value="PseudoU_synth_2"/>
    <property type="match status" value="1"/>
</dbReference>
<dbReference type="InterPro" id="IPR006145">
    <property type="entry name" value="PsdUridine_synth_RsuA/RluA"/>
</dbReference>
<dbReference type="PANTHER" id="PTHR21600">
    <property type="entry name" value="MITOCHONDRIAL RNA PSEUDOURIDINE SYNTHASE"/>
    <property type="match status" value="1"/>
</dbReference>
<dbReference type="NCBIfam" id="TIGR00005">
    <property type="entry name" value="rluA_subfam"/>
    <property type="match status" value="1"/>
</dbReference>
<dbReference type="GO" id="GO:0120159">
    <property type="term" value="F:rRNA pseudouridine synthase activity"/>
    <property type="evidence" value="ECO:0007669"/>
    <property type="project" value="UniProtKB-ARBA"/>
</dbReference>
<evidence type="ECO:0000256" key="1">
    <source>
        <dbReference type="ARBA" id="ARBA00010876"/>
    </source>
</evidence>
<keyword evidence="2 5" id="KW-0413">Isomerase</keyword>
<dbReference type="SUPFAM" id="SSF55120">
    <property type="entry name" value="Pseudouridine synthase"/>
    <property type="match status" value="1"/>
</dbReference>
<dbReference type="InterPro" id="IPR002942">
    <property type="entry name" value="S4_RNA-bd"/>
</dbReference>
<gene>
    <name evidence="7" type="ORF">ENQ31_01815</name>
</gene>
<evidence type="ECO:0000259" key="6">
    <source>
        <dbReference type="SMART" id="SM00363"/>
    </source>
</evidence>
<dbReference type="Gene3D" id="3.30.2350.10">
    <property type="entry name" value="Pseudouridine synthase"/>
    <property type="match status" value="1"/>
</dbReference>
<accession>A0A7C2NDD2</accession>
<name>A0A7C2NDD2_9BACT</name>
<reference evidence="7" key="1">
    <citation type="journal article" date="2020" name="mSystems">
        <title>Genome- and Community-Level Interaction Insights into Carbon Utilization and Element Cycling Functions of Hydrothermarchaeota in Hydrothermal Sediment.</title>
        <authorList>
            <person name="Zhou Z."/>
            <person name="Liu Y."/>
            <person name="Xu W."/>
            <person name="Pan J."/>
            <person name="Luo Z.H."/>
            <person name="Li M."/>
        </authorList>
    </citation>
    <scope>NUCLEOTIDE SEQUENCE [LARGE SCALE GENOMIC DNA]</scope>
    <source>
        <strain evidence="7">SpSt-299</strain>
    </source>
</reference>
<protein>
    <recommendedName>
        <fullName evidence="5">Pseudouridine synthase</fullName>
        <ecNumber evidence="5">5.4.99.-</ecNumber>
    </recommendedName>
</protein>
<dbReference type="EC" id="5.4.99.-" evidence="5"/>
<dbReference type="InterPro" id="IPR006225">
    <property type="entry name" value="PsdUridine_synth_RluC/D"/>
</dbReference>
<dbReference type="PANTHER" id="PTHR21600:SF87">
    <property type="entry name" value="RNA PSEUDOURIDYLATE SYNTHASE DOMAIN-CONTAINING PROTEIN 1"/>
    <property type="match status" value="1"/>
</dbReference>
<dbReference type="GO" id="GO:0003723">
    <property type="term" value="F:RNA binding"/>
    <property type="evidence" value="ECO:0007669"/>
    <property type="project" value="UniProtKB-KW"/>
</dbReference>
<dbReference type="CDD" id="cd00165">
    <property type="entry name" value="S4"/>
    <property type="match status" value="1"/>
</dbReference>
<dbReference type="Pfam" id="PF01479">
    <property type="entry name" value="S4"/>
    <property type="match status" value="1"/>
</dbReference>
<keyword evidence="4" id="KW-0694">RNA-binding</keyword>
<dbReference type="CDD" id="cd02869">
    <property type="entry name" value="PseudoU_synth_RluA_like"/>
    <property type="match status" value="1"/>
</dbReference>
<dbReference type="SMART" id="SM00363">
    <property type="entry name" value="S4"/>
    <property type="match status" value="1"/>
</dbReference>
<dbReference type="Gene3D" id="3.10.290.10">
    <property type="entry name" value="RNA-binding S4 domain"/>
    <property type="match status" value="1"/>
</dbReference>
<feature type="active site" evidence="3">
    <location>
        <position position="141"/>
    </location>
</feature>
<comment type="similarity">
    <text evidence="1 5">Belongs to the pseudouridine synthase RluA family.</text>
</comment>
<organism evidence="7">
    <name type="scientific">Thermoanaerobaculum aquaticum</name>
    <dbReference type="NCBI Taxonomy" id="1312852"/>
    <lineage>
        <taxon>Bacteria</taxon>
        <taxon>Pseudomonadati</taxon>
        <taxon>Acidobacteriota</taxon>
        <taxon>Thermoanaerobaculia</taxon>
        <taxon>Thermoanaerobaculales</taxon>
        <taxon>Thermoanaerobaculaceae</taxon>
        <taxon>Thermoanaerobaculum</taxon>
    </lineage>
</organism>
<sequence length="320" mass="34283">MPEAGVTRYLVDPGLSGLRLDQGLAQLTGLSRRRAKTLVAEGWVWVNGRACRVESRVLQVGDVVDVLPVPDPLRPPQPLPPPLPVLYEDGWLVAVNKPPGMLTQPAPERLPGELSTVEHLALQLSYREGHRVELKVVHRLDRIASGLVLFAKHHDAAAALSRLFAGRSVDKVYLAVVSGHPPAETTINAPIAPDPLLPGRFRVGAGGKKAATRLRLVAHGEGVFLVEVRPLTGRTHQLRVHLQSIGCPIVGDTLYGSQTEAPRPMLHAFGLSLPHPKGGQKLQLTAPVPLDFLAFCRSHGLALPEGEEAVTPAPLSSSGS</sequence>
<comment type="catalytic activity">
    <reaction evidence="5">
        <text>a uridine in RNA = a pseudouridine in RNA</text>
        <dbReference type="Rhea" id="RHEA:48348"/>
        <dbReference type="Rhea" id="RHEA-COMP:12068"/>
        <dbReference type="Rhea" id="RHEA-COMP:12069"/>
        <dbReference type="ChEBI" id="CHEBI:65314"/>
        <dbReference type="ChEBI" id="CHEBI:65315"/>
    </reaction>
</comment>
<evidence type="ECO:0000256" key="4">
    <source>
        <dbReference type="PROSITE-ProRule" id="PRU00182"/>
    </source>
</evidence>
<evidence type="ECO:0000256" key="3">
    <source>
        <dbReference type="PIRSR" id="PIRSR606225-1"/>
    </source>
</evidence>
<dbReference type="SUPFAM" id="SSF55174">
    <property type="entry name" value="Alpha-L RNA-binding motif"/>
    <property type="match status" value="1"/>
</dbReference>
<feature type="domain" description="RNA-binding S4" evidence="6">
    <location>
        <begin position="18"/>
        <end position="78"/>
    </location>
</feature>
<evidence type="ECO:0000256" key="5">
    <source>
        <dbReference type="RuleBase" id="RU362028"/>
    </source>
</evidence>
<evidence type="ECO:0000313" key="7">
    <source>
        <dbReference type="EMBL" id="HET46888.1"/>
    </source>
</evidence>
<dbReference type="InterPro" id="IPR020103">
    <property type="entry name" value="PsdUridine_synth_cat_dom_sf"/>
</dbReference>
<comment type="caution">
    <text evidence="7">The sequence shown here is derived from an EMBL/GenBank/DDBJ whole genome shotgun (WGS) entry which is preliminary data.</text>
</comment>
<dbReference type="AlphaFoldDB" id="A0A7C2NDD2"/>
<dbReference type="PROSITE" id="PS50889">
    <property type="entry name" value="S4"/>
    <property type="match status" value="1"/>
</dbReference>
<dbReference type="GO" id="GO:0000455">
    <property type="term" value="P:enzyme-directed rRNA pseudouridine synthesis"/>
    <property type="evidence" value="ECO:0007669"/>
    <property type="project" value="UniProtKB-ARBA"/>
</dbReference>
<comment type="function">
    <text evidence="5">Responsible for synthesis of pseudouridine from uracil.</text>
</comment>